<dbReference type="SUPFAM" id="SSF103473">
    <property type="entry name" value="MFS general substrate transporter"/>
    <property type="match status" value="1"/>
</dbReference>
<dbReference type="InterPro" id="IPR036259">
    <property type="entry name" value="MFS_trans_sf"/>
</dbReference>
<comment type="subcellular location">
    <subcellularLocation>
        <location evidence="1">Membrane</location>
        <topology evidence="1">Multi-pass membrane protein</topology>
    </subcellularLocation>
</comment>
<evidence type="ECO:0000256" key="2">
    <source>
        <dbReference type="SAM" id="Phobius"/>
    </source>
</evidence>
<dbReference type="AlphaFoldDB" id="A0A8R1IWG4"/>
<proteinExistence type="predicted"/>
<dbReference type="Gene3D" id="1.20.1250.20">
    <property type="entry name" value="MFS general substrate transporter like domains"/>
    <property type="match status" value="1"/>
</dbReference>
<sequence>MVGKDHGRIICYNATYVSMTNLRSSPLWPDFFLSNKSIDDIDWNSPDLPLNDRRFAFGTTEKMLGFAMGFLGAIAAVFPMSRLTARYGVHKVMTLSGVLATVLVSITPLVIAWSFPVFVVLRVLQGITLANLFTTAGVVVNEWATINEKGLFISVLSAHVEMGAVFTMPVSGALATSAGWPWVFYLHGIILGALTILWAVYYKDRAVQHPFVRQEEWQKISYGKNIQLSNSAQPPYRKNRVVYCDLGCLVCGHRQLFWSHSSPSRTHPFTLRGVIGCTPTEAGC</sequence>
<feature type="transmembrane region" description="Helical" evidence="2">
    <location>
        <begin position="92"/>
        <end position="113"/>
    </location>
</feature>
<reference evidence="4" key="2">
    <citation type="submission" date="2022-06" db="UniProtKB">
        <authorList>
            <consortium name="EnsemblMetazoa"/>
        </authorList>
    </citation>
    <scope>IDENTIFICATION</scope>
    <source>
        <strain evidence="4">DF5081</strain>
    </source>
</reference>
<accession>A0A8R1IWG4</accession>
<dbReference type="InterPro" id="IPR011701">
    <property type="entry name" value="MFS"/>
</dbReference>
<dbReference type="Pfam" id="PF07690">
    <property type="entry name" value="MFS_1"/>
    <property type="match status" value="1"/>
</dbReference>
<keyword evidence="2" id="KW-0812">Transmembrane</keyword>
<name>A0A8R1IWG4_CAEJA</name>
<dbReference type="PROSITE" id="PS50850">
    <property type="entry name" value="MFS"/>
    <property type="match status" value="1"/>
</dbReference>
<keyword evidence="2" id="KW-1133">Transmembrane helix</keyword>
<dbReference type="InterPro" id="IPR020846">
    <property type="entry name" value="MFS_dom"/>
</dbReference>
<reference evidence="5" key="1">
    <citation type="submission" date="2010-08" db="EMBL/GenBank/DDBJ databases">
        <authorList>
            <consortium name="Caenorhabditis japonica Sequencing Consortium"/>
            <person name="Wilson R.K."/>
        </authorList>
    </citation>
    <scope>NUCLEOTIDE SEQUENCE [LARGE SCALE GENOMIC DNA]</scope>
    <source>
        <strain evidence="5">DF5081</strain>
    </source>
</reference>
<evidence type="ECO:0000259" key="3">
    <source>
        <dbReference type="PROSITE" id="PS50850"/>
    </source>
</evidence>
<feature type="transmembrane region" description="Helical" evidence="2">
    <location>
        <begin position="182"/>
        <end position="201"/>
    </location>
</feature>
<feature type="domain" description="Major facilitator superfamily (MFS) profile" evidence="3">
    <location>
        <begin position="1"/>
        <end position="284"/>
    </location>
</feature>
<dbReference type="Proteomes" id="UP000005237">
    <property type="component" value="Unassembled WGS sequence"/>
</dbReference>
<dbReference type="PANTHER" id="PTHR45757:SF18">
    <property type="entry name" value="MAJOR FACILITATOR SUPERFAMILY (MFS) PROFILE DOMAIN-CONTAINING PROTEIN"/>
    <property type="match status" value="1"/>
</dbReference>
<dbReference type="GO" id="GO:0022857">
    <property type="term" value="F:transmembrane transporter activity"/>
    <property type="evidence" value="ECO:0007669"/>
    <property type="project" value="InterPro"/>
</dbReference>
<keyword evidence="2" id="KW-0472">Membrane</keyword>
<dbReference type="GO" id="GO:0016020">
    <property type="term" value="C:membrane"/>
    <property type="evidence" value="ECO:0007669"/>
    <property type="project" value="UniProtKB-SubCell"/>
</dbReference>
<organism evidence="4 5">
    <name type="scientific">Caenorhabditis japonica</name>
    <dbReference type="NCBI Taxonomy" id="281687"/>
    <lineage>
        <taxon>Eukaryota</taxon>
        <taxon>Metazoa</taxon>
        <taxon>Ecdysozoa</taxon>
        <taxon>Nematoda</taxon>
        <taxon>Chromadorea</taxon>
        <taxon>Rhabditida</taxon>
        <taxon>Rhabditina</taxon>
        <taxon>Rhabditomorpha</taxon>
        <taxon>Rhabditoidea</taxon>
        <taxon>Rhabditidae</taxon>
        <taxon>Peloderinae</taxon>
        <taxon>Caenorhabditis</taxon>
    </lineage>
</organism>
<protein>
    <submittedName>
        <fullName evidence="4">MFS domain-containing protein</fullName>
    </submittedName>
</protein>
<feature type="transmembrane region" description="Helical" evidence="2">
    <location>
        <begin position="151"/>
        <end position="170"/>
    </location>
</feature>
<keyword evidence="5" id="KW-1185">Reference proteome</keyword>
<dbReference type="EnsemblMetazoa" id="CJA40278.1">
    <property type="protein sequence ID" value="CJA40278.1"/>
    <property type="gene ID" value="WBGene00216126"/>
</dbReference>
<evidence type="ECO:0000256" key="1">
    <source>
        <dbReference type="ARBA" id="ARBA00004141"/>
    </source>
</evidence>
<feature type="transmembrane region" description="Helical" evidence="2">
    <location>
        <begin position="63"/>
        <end position="80"/>
    </location>
</feature>
<dbReference type="PANTHER" id="PTHR45757">
    <property type="entry name" value="PROTEIN CBG23364-RELATED"/>
    <property type="match status" value="1"/>
</dbReference>
<feature type="transmembrane region" description="Helical" evidence="2">
    <location>
        <begin position="119"/>
        <end position="139"/>
    </location>
</feature>
<evidence type="ECO:0000313" key="4">
    <source>
        <dbReference type="EnsemblMetazoa" id="CJA40278.1"/>
    </source>
</evidence>
<evidence type="ECO:0000313" key="5">
    <source>
        <dbReference type="Proteomes" id="UP000005237"/>
    </source>
</evidence>